<keyword evidence="3" id="KW-1185">Reference proteome</keyword>
<feature type="region of interest" description="Disordered" evidence="1">
    <location>
        <begin position="1"/>
        <end position="92"/>
    </location>
</feature>
<protein>
    <submittedName>
        <fullName evidence="2">Uncharacterized protein</fullName>
    </submittedName>
</protein>
<feature type="compositionally biased region" description="Low complexity" evidence="1">
    <location>
        <begin position="38"/>
        <end position="62"/>
    </location>
</feature>
<name>A0A9Q1QNM8_9CARY</name>
<evidence type="ECO:0000313" key="3">
    <source>
        <dbReference type="Proteomes" id="UP001153076"/>
    </source>
</evidence>
<proteinExistence type="predicted"/>
<dbReference type="AlphaFoldDB" id="A0A9Q1QNM8"/>
<comment type="caution">
    <text evidence="2">The sequence shown here is derived from an EMBL/GenBank/DDBJ whole genome shotgun (WGS) entry which is preliminary data.</text>
</comment>
<accession>A0A9Q1QNM8</accession>
<feature type="compositionally biased region" description="Polar residues" evidence="1">
    <location>
        <begin position="63"/>
        <end position="75"/>
    </location>
</feature>
<dbReference type="Gene3D" id="3.40.50.150">
    <property type="entry name" value="Vaccinia Virus protein VP39"/>
    <property type="match status" value="1"/>
</dbReference>
<evidence type="ECO:0000256" key="1">
    <source>
        <dbReference type="SAM" id="MobiDB-lite"/>
    </source>
</evidence>
<reference evidence="2" key="1">
    <citation type="submission" date="2022-04" db="EMBL/GenBank/DDBJ databases">
        <title>Carnegiea gigantea Genome sequencing and assembly v2.</title>
        <authorList>
            <person name="Copetti D."/>
            <person name="Sanderson M.J."/>
            <person name="Burquez A."/>
            <person name="Wojciechowski M.F."/>
        </authorList>
    </citation>
    <scope>NUCLEOTIDE SEQUENCE</scope>
    <source>
        <strain evidence="2">SGP5-SGP5p</strain>
        <tissue evidence="2">Aerial part</tissue>
    </source>
</reference>
<evidence type="ECO:0000313" key="2">
    <source>
        <dbReference type="EMBL" id="KAJ8449428.1"/>
    </source>
</evidence>
<dbReference type="EMBL" id="JAKOGI010000021">
    <property type="protein sequence ID" value="KAJ8449428.1"/>
    <property type="molecule type" value="Genomic_DNA"/>
</dbReference>
<dbReference type="OrthoDB" id="1751168at2759"/>
<dbReference type="InterPro" id="IPR029063">
    <property type="entry name" value="SAM-dependent_MTases_sf"/>
</dbReference>
<gene>
    <name evidence="2" type="ORF">Cgig2_002225</name>
</gene>
<feature type="compositionally biased region" description="Low complexity" evidence="1">
    <location>
        <begin position="76"/>
        <end position="92"/>
    </location>
</feature>
<dbReference type="Proteomes" id="UP001153076">
    <property type="component" value="Unassembled WGS sequence"/>
</dbReference>
<sequence>MAPRTKGLKATSSPRKTSPSTSKLLKTASRDPQTISDSTTATEPTRPASSSSSAAVDSFSTANTPTSIAAKTPSVTQQPSSASSPRPAPTTTEAGPIIALECQVKHIKFTLTESEFNTILHLPTVTPSTLSQTKARNRCLTEFSNPHSQANPAHLSYLILKQDPRLLYYIIVRTMLPKPNSTDSVNTKTLELIYLLMTRKPINFARYILGVMSKFSFIQHPASLPYATLLTLVFNHFGVCLTHEIKETKPVSIITLASLKHIQFFKTESREWKFIEDVTQEEIVRVFKKFSQHVKPCLSSPQITPPPSLVDHILNLDEKVYKLQETVNKLEYIMTISETTKELSSVLRNSLYTLLNYGPEQRSLYIIFLITCEYILPLVPNSEDVIRTASHFNLSMVMGPNGRERTEAEFEASDKAVGFEGFRMASSYYDFKLMEFIKKN</sequence>
<feature type="compositionally biased region" description="Low complexity" evidence="1">
    <location>
        <begin position="11"/>
        <end position="23"/>
    </location>
</feature>
<organism evidence="2 3">
    <name type="scientific">Carnegiea gigantea</name>
    <dbReference type="NCBI Taxonomy" id="171969"/>
    <lineage>
        <taxon>Eukaryota</taxon>
        <taxon>Viridiplantae</taxon>
        <taxon>Streptophyta</taxon>
        <taxon>Embryophyta</taxon>
        <taxon>Tracheophyta</taxon>
        <taxon>Spermatophyta</taxon>
        <taxon>Magnoliopsida</taxon>
        <taxon>eudicotyledons</taxon>
        <taxon>Gunneridae</taxon>
        <taxon>Pentapetalae</taxon>
        <taxon>Caryophyllales</taxon>
        <taxon>Cactineae</taxon>
        <taxon>Cactaceae</taxon>
        <taxon>Cactoideae</taxon>
        <taxon>Echinocereeae</taxon>
        <taxon>Carnegiea</taxon>
    </lineage>
</organism>